<evidence type="ECO:0000256" key="6">
    <source>
        <dbReference type="ARBA" id="ARBA00023015"/>
    </source>
</evidence>
<evidence type="ECO:0000256" key="5">
    <source>
        <dbReference type="ARBA" id="ARBA00022853"/>
    </source>
</evidence>
<dbReference type="Pfam" id="PF08209">
    <property type="entry name" value="Sgf11"/>
    <property type="match status" value="1"/>
</dbReference>
<feature type="compositionally biased region" description="Low complexity" evidence="11">
    <location>
        <begin position="349"/>
        <end position="360"/>
    </location>
</feature>
<keyword evidence="3" id="KW-0863">Zinc-finger</keyword>
<evidence type="ECO:0000256" key="1">
    <source>
        <dbReference type="ARBA" id="ARBA00004123"/>
    </source>
</evidence>
<feature type="compositionally biased region" description="Low complexity" evidence="11">
    <location>
        <begin position="310"/>
        <end position="334"/>
    </location>
</feature>
<evidence type="ECO:0000313" key="13">
    <source>
        <dbReference type="Proteomes" id="UP000321518"/>
    </source>
</evidence>
<dbReference type="InterPro" id="IPR013246">
    <property type="entry name" value="SAGA_su_Sgf11"/>
</dbReference>
<evidence type="ECO:0000256" key="7">
    <source>
        <dbReference type="ARBA" id="ARBA00023159"/>
    </source>
</evidence>
<evidence type="ECO:0000256" key="9">
    <source>
        <dbReference type="ARBA" id="ARBA00023242"/>
    </source>
</evidence>
<feature type="region of interest" description="Disordered" evidence="11">
    <location>
        <begin position="53"/>
        <end position="74"/>
    </location>
</feature>
<evidence type="ECO:0000256" key="4">
    <source>
        <dbReference type="ARBA" id="ARBA00022833"/>
    </source>
</evidence>
<keyword evidence="6" id="KW-0805">Transcription regulation</keyword>
<dbReference type="AlphaFoldDB" id="A0A511KFE2"/>
<keyword evidence="9" id="KW-0539">Nucleus</keyword>
<evidence type="ECO:0000256" key="8">
    <source>
        <dbReference type="ARBA" id="ARBA00023163"/>
    </source>
</evidence>
<reference evidence="12 13" key="1">
    <citation type="submission" date="2019-07" db="EMBL/GenBank/DDBJ databases">
        <title>Rhodotorula toruloides NBRC10032 genome sequencing.</title>
        <authorList>
            <person name="Shida Y."/>
            <person name="Takaku H."/>
            <person name="Ogasawara W."/>
            <person name="Mori K."/>
        </authorList>
    </citation>
    <scope>NUCLEOTIDE SEQUENCE [LARGE SCALE GENOMIC DNA]</scope>
    <source>
        <strain evidence="12 13">NBRC10032</strain>
    </source>
</reference>
<protein>
    <recommendedName>
        <fullName evidence="10">SAGA-associated factor 11</fullName>
    </recommendedName>
</protein>
<organism evidence="12 13">
    <name type="scientific">Rhodotorula toruloides</name>
    <name type="common">Yeast</name>
    <name type="synonym">Rhodosporidium toruloides</name>
    <dbReference type="NCBI Taxonomy" id="5286"/>
    <lineage>
        <taxon>Eukaryota</taxon>
        <taxon>Fungi</taxon>
        <taxon>Dikarya</taxon>
        <taxon>Basidiomycota</taxon>
        <taxon>Pucciniomycotina</taxon>
        <taxon>Microbotryomycetes</taxon>
        <taxon>Sporidiobolales</taxon>
        <taxon>Sporidiobolaceae</taxon>
        <taxon>Rhodotorula</taxon>
    </lineage>
</organism>
<dbReference type="EMBL" id="BJWK01000007">
    <property type="protein sequence ID" value="GEM09100.1"/>
    <property type="molecule type" value="Genomic_DNA"/>
</dbReference>
<keyword evidence="7 10" id="KW-0010">Activator</keyword>
<dbReference type="Gene3D" id="3.30.160.60">
    <property type="entry name" value="Classic Zinc Finger"/>
    <property type="match status" value="1"/>
</dbReference>
<feature type="compositionally biased region" description="Polar residues" evidence="11">
    <location>
        <begin position="124"/>
        <end position="146"/>
    </location>
</feature>
<dbReference type="Proteomes" id="UP000321518">
    <property type="component" value="Unassembled WGS sequence"/>
</dbReference>
<dbReference type="GO" id="GO:0006325">
    <property type="term" value="P:chromatin organization"/>
    <property type="evidence" value="ECO:0007669"/>
    <property type="project" value="UniProtKB-KW"/>
</dbReference>
<comment type="subcellular location">
    <subcellularLocation>
        <location evidence="1 10">Nucleus</location>
    </subcellularLocation>
</comment>
<evidence type="ECO:0000313" key="12">
    <source>
        <dbReference type="EMBL" id="GEM09100.1"/>
    </source>
</evidence>
<keyword evidence="5" id="KW-0156">Chromatin regulator</keyword>
<evidence type="ECO:0000256" key="11">
    <source>
        <dbReference type="SAM" id="MobiDB-lite"/>
    </source>
</evidence>
<dbReference type="GO" id="GO:0008270">
    <property type="term" value="F:zinc ion binding"/>
    <property type="evidence" value="ECO:0007669"/>
    <property type="project" value="UniProtKB-KW"/>
</dbReference>
<keyword evidence="8" id="KW-0804">Transcription</keyword>
<keyword evidence="4" id="KW-0862">Zinc</keyword>
<comment type="caution">
    <text evidence="12">The sequence shown here is derived from an EMBL/GenBank/DDBJ whole genome shotgun (WGS) entry which is preliminary data.</text>
</comment>
<name>A0A511KFE2_RHOTO</name>
<accession>A0A511KFE2</accession>
<keyword evidence="2" id="KW-0479">Metal-binding</keyword>
<proteinExistence type="inferred from homology"/>
<dbReference type="OrthoDB" id="2530025at2759"/>
<sequence length="374" mass="37493">MAKAAPDSKTSHAAAALTAQLIHELIVDLAVEEHRLAILRRERTAAAQQSGLDGALNGEAGSAPANGTEAGTSPVKKDEGLFECLVCSRQIAAPRYASHLSGCMGLSGSRRGGERRAAAASSRTNGVSRTGSVASSYGSDSENAKSNGIKRSATASPANGAPKPKKPKPAPLSTPRGIASPFQPPHTGSHPLSKTMSLPSSPLAPSPGGVTTPRPLRTSVIPAHSPLPFEAQAPAMQARKSLPGSMGGPPPPPPAPAATATKIPRVAHPLAQSQPAAIPRATIDPDRPDSDSENSDDELVVVPSKGQGQGPQAQQGMVKGANGASAGAAGTATGHKTPRKVPPPGPGGRKAVARAVADSGSESDDDASAGSDSD</sequence>
<feature type="compositionally biased region" description="Low complexity" evidence="11">
    <location>
        <begin position="197"/>
        <end position="207"/>
    </location>
</feature>
<dbReference type="GO" id="GO:0070461">
    <property type="term" value="C:SAGA-type complex"/>
    <property type="evidence" value="ECO:0007669"/>
    <property type="project" value="UniProtKB-ARBA"/>
</dbReference>
<comment type="similarity">
    <text evidence="10">Belongs to the SGF11 family.</text>
</comment>
<feature type="region of interest" description="Disordered" evidence="11">
    <location>
        <begin position="102"/>
        <end position="374"/>
    </location>
</feature>
<gene>
    <name evidence="12" type="ORF">Rt10032_c07g3117</name>
</gene>
<evidence type="ECO:0000256" key="2">
    <source>
        <dbReference type="ARBA" id="ARBA00022723"/>
    </source>
</evidence>
<feature type="compositionally biased region" description="Acidic residues" evidence="11">
    <location>
        <begin position="361"/>
        <end position="374"/>
    </location>
</feature>
<dbReference type="GO" id="GO:0005634">
    <property type="term" value="C:nucleus"/>
    <property type="evidence" value="ECO:0007669"/>
    <property type="project" value="UniProtKB-SubCell"/>
</dbReference>
<evidence type="ECO:0000256" key="10">
    <source>
        <dbReference type="RuleBase" id="RU261113"/>
    </source>
</evidence>
<evidence type="ECO:0000256" key="3">
    <source>
        <dbReference type="ARBA" id="ARBA00022771"/>
    </source>
</evidence>